<evidence type="ECO:0000313" key="2">
    <source>
        <dbReference type="EMBL" id="EFJ26194.1"/>
    </source>
</evidence>
<dbReference type="EMBL" id="GL377585">
    <property type="protein sequence ID" value="EFJ26194.1"/>
    <property type="molecule type" value="Genomic_DNA"/>
</dbReference>
<dbReference type="Gene3D" id="2.170.15.10">
    <property type="entry name" value="Proaerolysin, chain A, domain 3"/>
    <property type="match status" value="1"/>
</dbReference>
<evidence type="ECO:0000313" key="3">
    <source>
        <dbReference type="Proteomes" id="UP000001514"/>
    </source>
</evidence>
<dbReference type="CDD" id="cd20231">
    <property type="entry name" value="PFM_jacalin-like"/>
    <property type="match status" value="1"/>
</dbReference>
<gene>
    <name evidence="2" type="ORF">SELMODRAFT_413330</name>
</gene>
<organism evidence="3">
    <name type="scientific">Selaginella moellendorffii</name>
    <name type="common">Spikemoss</name>
    <dbReference type="NCBI Taxonomy" id="88036"/>
    <lineage>
        <taxon>Eukaryota</taxon>
        <taxon>Viridiplantae</taxon>
        <taxon>Streptophyta</taxon>
        <taxon>Embryophyta</taxon>
        <taxon>Tracheophyta</taxon>
        <taxon>Lycopodiopsida</taxon>
        <taxon>Selaginellales</taxon>
        <taxon>Selaginellaceae</taxon>
        <taxon>Selaginella</taxon>
    </lineage>
</organism>
<name>D8RP42_SELML</name>
<sequence length="328" mass="35301">MEYDQQSSDAPTLSSPVIGTVQVVGNTSGGTDYQLEAWTSGKVIRQIQVWDDGNKTKAVKLWETGETDNEGHLYGSPAGSSYTYTFQPGELITSMSLWLGEWDYVGDRAGAIMFTTSLGNTFQHGYQGGSATVINVYAGILVGADIHAGDDVNAWGFAFLLPLVSCQLQGVRYYNISALGSIVPETLDTLKCSNNSEVPVQWKLDGSKDMTISYSWSQAEGLTTSQTVTVNASILDIFKTESSYQWQESEQSTNTVEYSGTKNLEWSEGNTLAPGASVNIQAVTYAGKINVPYSGVMVVKLDTGESFSFPQTGTYTGVSVTETDVTSG</sequence>
<dbReference type="Gene3D" id="2.100.10.30">
    <property type="entry name" value="Jacalin-like lectin domain"/>
    <property type="match status" value="1"/>
</dbReference>
<dbReference type="InterPro" id="IPR001229">
    <property type="entry name" value="Jacalin-like_lectin_dom"/>
</dbReference>
<dbReference type="PROSITE" id="PS51752">
    <property type="entry name" value="JACALIN_LECTIN"/>
    <property type="match status" value="1"/>
</dbReference>
<dbReference type="eggNOG" id="ENOG502QTF7">
    <property type="taxonomic scope" value="Eukaryota"/>
</dbReference>
<dbReference type="SUPFAM" id="SSF51101">
    <property type="entry name" value="Mannose-binding lectins"/>
    <property type="match status" value="1"/>
</dbReference>
<dbReference type="SUPFAM" id="SSF56973">
    <property type="entry name" value="Aerolisin/ETX pore-forming domain"/>
    <property type="match status" value="1"/>
</dbReference>
<dbReference type="Pfam" id="PF01419">
    <property type="entry name" value="Jacalin"/>
    <property type="match status" value="1"/>
</dbReference>
<dbReference type="InterPro" id="IPR036404">
    <property type="entry name" value="Jacalin-like_lectin_dom_sf"/>
</dbReference>
<dbReference type="AlphaFoldDB" id="D8RP42"/>
<evidence type="ECO:0000259" key="1">
    <source>
        <dbReference type="PROSITE" id="PS51752"/>
    </source>
</evidence>
<dbReference type="OMA" id="MEANFHM"/>
<dbReference type="Proteomes" id="UP000001514">
    <property type="component" value="Unassembled WGS sequence"/>
</dbReference>
<dbReference type="Gramene" id="EFJ26194">
    <property type="protein sequence ID" value="EFJ26194"/>
    <property type="gene ID" value="SELMODRAFT_413330"/>
</dbReference>
<proteinExistence type="predicted"/>
<dbReference type="InParanoid" id="D8RP42"/>
<feature type="domain" description="Jacalin-type lectin" evidence="1">
    <location>
        <begin position="18"/>
        <end position="161"/>
    </location>
</feature>
<protein>
    <recommendedName>
        <fullName evidence="1">Jacalin-type lectin domain-containing protein</fullName>
    </recommendedName>
</protein>
<reference evidence="2 3" key="1">
    <citation type="journal article" date="2011" name="Science">
        <title>The Selaginella genome identifies genetic changes associated with the evolution of vascular plants.</title>
        <authorList>
            <person name="Banks J.A."/>
            <person name="Nishiyama T."/>
            <person name="Hasebe M."/>
            <person name="Bowman J.L."/>
            <person name="Gribskov M."/>
            <person name="dePamphilis C."/>
            <person name="Albert V.A."/>
            <person name="Aono N."/>
            <person name="Aoyama T."/>
            <person name="Ambrose B.A."/>
            <person name="Ashton N.W."/>
            <person name="Axtell M.J."/>
            <person name="Barker E."/>
            <person name="Barker M.S."/>
            <person name="Bennetzen J.L."/>
            <person name="Bonawitz N.D."/>
            <person name="Chapple C."/>
            <person name="Cheng C."/>
            <person name="Correa L.G."/>
            <person name="Dacre M."/>
            <person name="DeBarry J."/>
            <person name="Dreyer I."/>
            <person name="Elias M."/>
            <person name="Engstrom E.M."/>
            <person name="Estelle M."/>
            <person name="Feng L."/>
            <person name="Finet C."/>
            <person name="Floyd S.K."/>
            <person name="Frommer W.B."/>
            <person name="Fujita T."/>
            <person name="Gramzow L."/>
            <person name="Gutensohn M."/>
            <person name="Harholt J."/>
            <person name="Hattori M."/>
            <person name="Heyl A."/>
            <person name="Hirai T."/>
            <person name="Hiwatashi Y."/>
            <person name="Ishikawa M."/>
            <person name="Iwata M."/>
            <person name="Karol K.G."/>
            <person name="Koehler B."/>
            <person name="Kolukisaoglu U."/>
            <person name="Kubo M."/>
            <person name="Kurata T."/>
            <person name="Lalonde S."/>
            <person name="Li K."/>
            <person name="Li Y."/>
            <person name="Litt A."/>
            <person name="Lyons E."/>
            <person name="Manning G."/>
            <person name="Maruyama T."/>
            <person name="Michael T.P."/>
            <person name="Mikami K."/>
            <person name="Miyazaki S."/>
            <person name="Morinaga S."/>
            <person name="Murata T."/>
            <person name="Mueller-Roeber B."/>
            <person name="Nelson D.R."/>
            <person name="Obara M."/>
            <person name="Oguri Y."/>
            <person name="Olmstead R.G."/>
            <person name="Onodera N."/>
            <person name="Petersen B.L."/>
            <person name="Pils B."/>
            <person name="Prigge M."/>
            <person name="Rensing S.A."/>
            <person name="Riano-Pachon D.M."/>
            <person name="Roberts A.W."/>
            <person name="Sato Y."/>
            <person name="Scheller H.V."/>
            <person name="Schulz B."/>
            <person name="Schulz C."/>
            <person name="Shakirov E.V."/>
            <person name="Shibagaki N."/>
            <person name="Shinohara N."/>
            <person name="Shippen D.E."/>
            <person name="Soerensen I."/>
            <person name="Sotooka R."/>
            <person name="Sugimoto N."/>
            <person name="Sugita M."/>
            <person name="Sumikawa N."/>
            <person name="Tanurdzic M."/>
            <person name="Theissen G."/>
            <person name="Ulvskov P."/>
            <person name="Wakazuki S."/>
            <person name="Weng J.K."/>
            <person name="Willats W.W."/>
            <person name="Wipf D."/>
            <person name="Wolf P.G."/>
            <person name="Yang L."/>
            <person name="Zimmer A.D."/>
            <person name="Zhu Q."/>
            <person name="Mitros T."/>
            <person name="Hellsten U."/>
            <person name="Loque D."/>
            <person name="Otillar R."/>
            <person name="Salamov A."/>
            <person name="Schmutz J."/>
            <person name="Shapiro H."/>
            <person name="Lindquist E."/>
            <person name="Lucas S."/>
            <person name="Rokhsar D."/>
            <person name="Grigoriev I.V."/>
        </authorList>
    </citation>
    <scope>NUCLEOTIDE SEQUENCE [LARGE SCALE GENOMIC DNA]</scope>
</reference>
<keyword evidence="3" id="KW-1185">Reference proteome</keyword>
<dbReference type="HOGENOM" id="CLU_076615_0_0_1"/>
<dbReference type="KEGG" id="smo:SELMODRAFT_413330"/>
<accession>D8RP42</accession>